<accession>A0ABS3FIZ4</accession>
<keyword evidence="8" id="KW-0378">Hydrolase</keyword>
<dbReference type="InterPro" id="IPR040980">
    <property type="entry name" value="SWI2_SNF2"/>
</dbReference>
<protein>
    <recommendedName>
        <fullName evidence="3">type I site-specific deoxyribonuclease</fullName>
        <ecNumber evidence="3">3.1.21.3</ecNumber>
    </recommendedName>
</protein>
<evidence type="ECO:0000256" key="1">
    <source>
        <dbReference type="ARBA" id="ARBA00000851"/>
    </source>
</evidence>
<dbReference type="PANTHER" id="PTHR30195">
    <property type="entry name" value="TYPE I SITE-SPECIFIC DEOXYRIBONUCLEASE PROTEIN SUBUNIT M AND R"/>
    <property type="match status" value="1"/>
</dbReference>
<evidence type="ECO:0000313" key="13">
    <source>
        <dbReference type="Proteomes" id="UP000664807"/>
    </source>
</evidence>
<dbReference type="Gene3D" id="3.40.50.300">
    <property type="entry name" value="P-loop containing nucleotide triphosphate hydrolases"/>
    <property type="match status" value="2"/>
</dbReference>
<evidence type="ECO:0000256" key="10">
    <source>
        <dbReference type="ARBA" id="ARBA00023125"/>
    </source>
</evidence>
<keyword evidence="9" id="KW-0067">ATP-binding</keyword>
<dbReference type="InterPro" id="IPR014001">
    <property type="entry name" value="Helicase_ATP-bd"/>
</dbReference>
<dbReference type="PANTHER" id="PTHR30195:SF15">
    <property type="entry name" value="TYPE I RESTRICTION ENZYME HINDI ENDONUCLEASE SUBUNIT"/>
    <property type="match status" value="1"/>
</dbReference>
<keyword evidence="6" id="KW-0680">Restriction system</keyword>
<keyword evidence="13" id="KW-1185">Reference proteome</keyword>
<dbReference type="Pfam" id="PF22679">
    <property type="entry name" value="T1R_D3-like"/>
    <property type="match status" value="1"/>
</dbReference>
<evidence type="ECO:0000256" key="3">
    <source>
        <dbReference type="ARBA" id="ARBA00012654"/>
    </source>
</evidence>
<evidence type="ECO:0000256" key="4">
    <source>
        <dbReference type="ARBA" id="ARBA00022722"/>
    </source>
</evidence>
<dbReference type="Gene3D" id="3.90.1570.50">
    <property type="match status" value="1"/>
</dbReference>
<dbReference type="InterPro" id="IPR027417">
    <property type="entry name" value="P-loop_NTPase"/>
</dbReference>
<keyword evidence="10" id="KW-0238">DNA-binding</keyword>
<dbReference type="SUPFAM" id="SSF52540">
    <property type="entry name" value="P-loop containing nucleoside triphosphate hydrolases"/>
    <property type="match status" value="2"/>
</dbReference>
<evidence type="ECO:0000259" key="11">
    <source>
        <dbReference type="SMART" id="SM00487"/>
    </source>
</evidence>
<dbReference type="GO" id="GO:0004519">
    <property type="term" value="F:endonuclease activity"/>
    <property type="evidence" value="ECO:0007669"/>
    <property type="project" value="UniProtKB-KW"/>
</dbReference>
<dbReference type="EC" id="3.1.21.3" evidence="3"/>
<dbReference type="RefSeq" id="WP_207030047.1">
    <property type="nucleotide sequence ID" value="NZ_JAFLNM010000004.1"/>
</dbReference>
<proteinExistence type="inferred from homology"/>
<evidence type="ECO:0000256" key="7">
    <source>
        <dbReference type="ARBA" id="ARBA00022759"/>
    </source>
</evidence>
<evidence type="ECO:0000256" key="5">
    <source>
        <dbReference type="ARBA" id="ARBA00022741"/>
    </source>
</evidence>
<organism evidence="12 13">
    <name type="scientific">Flagellimonas profundi</name>
    <dbReference type="NCBI Taxonomy" id="2915620"/>
    <lineage>
        <taxon>Bacteria</taxon>
        <taxon>Pseudomonadati</taxon>
        <taxon>Bacteroidota</taxon>
        <taxon>Flavobacteriia</taxon>
        <taxon>Flavobacteriales</taxon>
        <taxon>Flavobacteriaceae</taxon>
        <taxon>Flagellimonas</taxon>
    </lineage>
</organism>
<comment type="similarity">
    <text evidence="2">Belongs to the HsdR family.</text>
</comment>
<dbReference type="CDD" id="cd22332">
    <property type="entry name" value="HsdR_N"/>
    <property type="match status" value="1"/>
</dbReference>
<dbReference type="Pfam" id="PF04313">
    <property type="entry name" value="HSDR_N"/>
    <property type="match status" value="1"/>
</dbReference>
<comment type="catalytic activity">
    <reaction evidence="1">
        <text>Endonucleolytic cleavage of DNA to give random double-stranded fragments with terminal 5'-phosphates, ATP is simultaneously hydrolyzed.</text>
        <dbReference type="EC" id="3.1.21.3"/>
    </reaction>
</comment>
<keyword evidence="5" id="KW-0547">Nucleotide-binding</keyword>
<dbReference type="InterPro" id="IPR055180">
    <property type="entry name" value="HsdR_RecA-like_helicase_dom_2"/>
</dbReference>
<dbReference type="Pfam" id="PF18766">
    <property type="entry name" value="SWI2_SNF2"/>
    <property type="match status" value="1"/>
</dbReference>
<gene>
    <name evidence="12" type="ORF">J0654_15590</name>
</gene>
<evidence type="ECO:0000256" key="9">
    <source>
        <dbReference type="ARBA" id="ARBA00022840"/>
    </source>
</evidence>
<dbReference type="Proteomes" id="UP000664807">
    <property type="component" value="Unassembled WGS sequence"/>
</dbReference>
<comment type="caution">
    <text evidence="12">The sequence shown here is derived from an EMBL/GenBank/DDBJ whole genome shotgun (WGS) entry which is preliminary data.</text>
</comment>
<dbReference type="EMBL" id="JAFLNM010000004">
    <property type="protein sequence ID" value="MBO0343077.1"/>
    <property type="molecule type" value="Genomic_DNA"/>
</dbReference>
<keyword evidence="7 12" id="KW-0255">Endonuclease</keyword>
<evidence type="ECO:0000256" key="8">
    <source>
        <dbReference type="ARBA" id="ARBA00022801"/>
    </source>
</evidence>
<sequence length="1025" mass="119709">MTFNEDSRVKLPAILHLTQLGYKYISLKEHQWDENTNVFADIFKESVHQINPELSKQDIERLYQEISLDLENEDLGKVFYDKLTERSGVRLIDFEDFENGNTFHVVTELTYKNGEDEFRPDIICLINGMPLVFIEVKKPNNRNGVIAERDRINRRFQNKKFRKFVNLTQFMIFSNNMEYDDNEIEPWQGAFYASSSYQKPIFNYFREEEGFNYTQLLQPLEPTVEEFLLKDTNYISVKNNPEYQTNKNLDTPTNRILSSMLSKERLQFILQYAFAYVKEHDGLQKHIMRYPQLFATNAIEETLEKGIKKGIIWHTQGSGKTALAYYNTHFLTDYFQRKHIVPKFYFIVDRLDLLTQARDEFTARGLKVHTVNSRDEFVADLKKNTAVYNDKGQREITVVNIHKFKEDSKVSTSTDYNTNIQRIYFLDEVHRSYNPEGSFLANLEESDRNAIKIGLTGTPLIGGDVRSKDLFGDYIHKYYYNKSIADGYTLKLIREEIETEYKIKLKQILDDLEIKKGDVERKYIYAHPSFVAPMLEYIINDFQTFRQLKDDSSLGAMVICDSSDQAETLFNIFNETYAEQEAVVPELGQAAEPDLKYLAKRKDDFKVKKAALILYDAGSKKELEAWRDDFKAGKIDILFVYNMLLTGFDAKHLKKIYLGRVIKAHNLLQALTRVNRRYKDYRFGHVVDFADISKEFDKTNRAYFDELQGILGDEMASYSNFLLSNEEIEASIQNIKESLADYDLLNAENFTSQISQINNQDEVRRIKKALEEVQALYSQIRLKGEYELLERMDFKKLNRLRIEATNRLNLINAKEAFENNEEVGNLLNMALEDVVFGFKKIGESELVLAGELKDMLKKTREALGSNFDPKDPEWISLYEELRRLFDHKNLSEVSQAEMQHNIGSLKAIHEKVQELNRRNELLRDKYQGDPKYARVHKRLLEAGKPSKLKTVIIAALQKIKEQTDLTVLTRNDSLNNESYFSSQVARWVFAEFQKSMNAPMDVATTKFITQIIVDEYLNEYHGRTA</sequence>
<name>A0ABS3FIZ4_9FLAO</name>
<keyword evidence="4" id="KW-0540">Nuclease</keyword>
<dbReference type="InterPro" id="IPR051268">
    <property type="entry name" value="Type-I_R_enzyme_R_subunit"/>
</dbReference>
<dbReference type="InterPro" id="IPR007409">
    <property type="entry name" value="Restrct_endonuc_type1_HsdR_N"/>
</dbReference>
<dbReference type="SMART" id="SM00487">
    <property type="entry name" value="DEXDc"/>
    <property type="match status" value="1"/>
</dbReference>
<reference evidence="12 13" key="1">
    <citation type="submission" date="2021-03" db="EMBL/GenBank/DDBJ databases">
        <title>Muricauda lutimaris sp. nov. and Muricauda ruestringensis sp. nov, two marine members of the Flavobacteriaceae isolated from deep sea sediments of Western Pacific.</title>
        <authorList>
            <person name="Zhao S."/>
            <person name="Liu R."/>
        </authorList>
    </citation>
    <scope>NUCLEOTIDE SEQUENCE [LARGE SCALE GENOMIC DNA]</scope>
    <source>
        <strain evidence="12 13">BC31-3-A3</strain>
    </source>
</reference>
<feature type="domain" description="Helicase ATP-binding" evidence="11">
    <location>
        <begin position="284"/>
        <end position="496"/>
    </location>
</feature>
<evidence type="ECO:0000256" key="6">
    <source>
        <dbReference type="ARBA" id="ARBA00022747"/>
    </source>
</evidence>
<evidence type="ECO:0000256" key="2">
    <source>
        <dbReference type="ARBA" id="ARBA00008598"/>
    </source>
</evidence>
<evidence type="ECO:0000313" key="12">
    <source>
        <dbReference type="EMBL" id="MBO0343077.1"/>
    </source>
</evidence>